<evidence type="ECO:0000313" key="6">
    <source>
        <dbReference type="Proteomes" id="UP000309038"/>
    </source>
</evidence>
<dbReference type="Pfam" id="PF00106">
    <property type="entry name" value="adh_short"/>
    <property type="match status" value="1"/>
</dbReference>
<comment type="catalytic activity">
    <reaction evidence="4">
        <text>a (3R)-hydroxyacyl-[ACP] + NADP(+) = a 3-oxoacyl-[ACP] + NADPH + H(+)</text>
        <dbReference type="Rhea" id="RHEA:17397"/>
        <dbReference type="Rhea" id="RHEA-COMP:9916"/>
        <dbReference type="Rhea" id="RHEA-COMP:9945"/>
        <dbReference type="ChEBI" id="CHEBI:15378"/>
        <dbReference type="ChEBI" id="CHEBI:57783"/>
        <dbReference type="ChEBI" id="CHEBI:58349"/>
        <dbReference type="ChEBI" id="CHEBI:78776"/>
        <dbReference type="ChEBI" id="CHEBI:78827"/>
        <dbReference type="EC" id="1.1.1.100"/>
    </reaction>
</comment>
<evidence type="ECO:0000256" key="1">
    <source>
        <dbReference type="ARBA" id="ARBA00006484"/>
    </source>
</evidence>
<dbReference type="InterPro" id="IPR002347">
    <property type="entry name" value="SDR_fam"/>
</dbReference>
<accession>A0A4S4KBW7</accession>
<keyword evidence="3" id="KW-0521">NADP</keyword>
<organism evidence="5 6">
    <name type="scientific">Hermanssonia centrifuga</name>
    <dbReference type="NCBI Taxonomy" id="98765"/>
    <lineage>
        <taxon>Eukaryota</taxon>
        <taxon>Fungi</taxon>
        <taxon>Dikarya</taxon>
        <taxon>Basidiomycota</taxon>
        <taxon>Agaricomycotina</taxon>
        <taxon>Agaricomycetes</taxon>
        <taxon>Polyporales</taxon>
        <taxon>Meruliaceae</taxon>
        <taxon>Hermanssonia</taxon>
    </lineage>
</organism>
<gene>
    <name evidence="5" type="ORF">EW026_g6144</name>
</gene>
<proteinExistence type="inferred from homology"/>
<evidence type="ECO:0000256" key="2">
    <source>
        <dbReference type="ARBA" id="ARBA00012948"/>
    </source>
</evidence>
<dbReference type="InterPro" id="IPR050259">
    <property type="entry name" value="SDR"/>
</dbReference>
<dbReference type="GO" id="GO:0032787">
    <property type="term" value="P:monocarboxylic acid metabolic process"/>
    <property type="evidence" value="ECO:0007669"/>
    <property type="project" value="UniProtKB-ARBA"/>
</dbReference>
<dbReference type="InterPro" id="IPR036291">
    <property type="entry name" value="NAD(P)-bd_dom_sf"/>
</dbReference>
<dbReference type="PROSITE" id="PS00061">
    <property type="entry name" value="ADH_SHORT"/>
    <property type="match status" value="1"/>
</dbReference>
<dbReference type="Gene3D" id="3.40.50.720">
    <property type="entry name" value="NAD(P)-binding Rossmann-like Domain"/>
    <property type="match status" value="1"/>
</dbReference>
<dbReference type="SUPFAM" id="SSF51735">
    <property type="entry name" value="NAD(P)-binding Rossmann-fold domains"/>
    <property type="match status" value="1"/>
</dbReference>
<dbReference type="EC" id="1.1.1.100" evidence="2"/>
<sequence length="202" mass="21689">MSIPTLQGRLVLITGCTGGIGQATAKALAQQGCSIAVHHSSDASKSKAQDLIAELTQHEGVRAAAFQADLSTYENTKSLYDEVVKRLGHPDILFGNHGATKKTIGPTGDIGDISPELFEETWKLNTGTNFYLAQLCIPHMETQKWGRIIFTSSVAALTGGVIGPHYASSKSAMHGLVHWLSLRYCKDGIVSGDIANSQIYLY</sequence>
<name>A0A4S4KBW7_9APHY</name>
<evidence type="ECO:0000256" key="3">
    <source>
        <dbReference type="ARBA" id="ARBA00022857"/>
    </source>
</evidence>
<dbReference type="EMBL" id="SGPJ01000313">
    <property type="protein sequence ID" value="THG95528.1"/>
    <property type="molecule type" value="Genomic_DNA"/>
</dbReference>
<comment type="caution">
    <text evidence="5">The sequence shown here is derived from an EMBL/GenBank/DDBJ whole genome shotgun (WGS) entry which is preliminary data.</text>
</comment>
<dbReference type="GO" id="GO:0004316">
    <property type="term" value="F:3-oxoacyl-[acyl-carrier-protein] reductase (NADPH) activity"/>
    <property type="evidence" value="ECO:0007669"/>
    <property type="project" value="UniProtKB-EC"/>
</dbReference>
<dbReference type="CDD" id="cd05233">
    <property type="entry name" value="SDR_c"/>
    <property type="match status" value="1"/>
</dbReference>
<evidence type="ECO:0000313" key="5">
    <source>
        <dbReference type="EMBL" id="THG95528.1"/>
    </source>
</evidence>
<comment type="similarity">
    <text evidence="1">Belongs to the short-chain dehydrogenases/reductases (SDR) family.</text>
</comment>
<dbReference type="AlphaFoldDB" id="A0A4S4KBW7"/>
<evidence type="ECO:0000256" key="4">
    <source>
        <dbReference type="ARBA" id="ARBA00048508"/>
    </source>
</evidence>
<dbReference type="Proteomes" id="UP000309038">
    <property type="component" value="Unassembled WGS sequence"/>
</dbReference>
<dbReference type="PRINTS" id="PR00081">
    <property type="entry name" value="GDHRDH"/>
</dbReference>
<keyword evidence="6" id="KW-1185">Reference proteome</keyword>
<dbReference type="PANTHER" id="PTHR42879">
    <property type="entry name" value="3-OXOACYL-(ACYL-CARRIER-PROTEIN) REDUCTASE"/>
    <property type="match status" value="1"/>
</dbReference>
<reference evidence="5 6" key="1">
    <citation type="submission" date="2019-02" db="EMBL/GenBank/DDBJ databases">
        <title>Genome sequencing of the rare red list fungi Phlebia centrifuga.</title>
        <authorList>
            <person name="Buettner E."/>
            <person name="Kellner H."/>
        </authorList>
    </citation>
    <scope>NUCLEOTIDE SEQUENCE [LARGE SCALE GENOMIC DNA]</scope>
    <source>
        <strain evidence="5 6">DSM 108282</strain>
    </source>
</reference>
<dbReference type="InterPro" id="IPR020904">
    <property type="entry name" value="Sc_DH/Rdtase_CS"/>
</dbReference>
<dbReference type="PANTHER" id="PTHR42879:SF2">
    <property type="entry name" value="3-OXOACYL-[ACYL-CARRIER-PROTEIN] REDUCTASE FABG"/>
    <property type="match status" value="1"/>
</dbReference>
<protein>
    <recommendedName>
        <fullName evidence="2">3-oxoacyl-[acyl-carrier-protein] reductase</fullName>
        <ecNumber evidence="2">1.1.1.100</ecNumber>
    </recommendedName>
</protein>